<dbReference type="PANTHER" id="PTHR30035">
    <property type="entry name" value="LIPOPROTEIN VACJ-RELATED"/>
    <property type="match status" value="1"/>
</dbReference>
<feature type="transmembrane region" description="Helical" evidence="3">
    <location>
        <begin position="163"/>
        <end position="183"/>
    </location>
</feature>
<proteinExistence type="inferred from homology"/>
<organism evidence="4 5">
    <name type="scientific">Candidatus Xenohaliotis californiensis</name>
    <dbReference type="NCBI Taxonomy" id="84677"/>
    <lineage>
        <taxon>Bacteria</taxon>
        <taxon>Pseudomonadati</taxon>
        <taxon>Pseudomonadota</taxon>
        <taxon>Alphaproteobacteria</taxon>
        <taxon>Rickettsiales</taxon>
        <taxon>Anaplasmataceae</taxon>
        <taxon>Candidatus Xenohaliotis</taxon>
    </lineage>
</organism>
<dbReference type="InterPro" id="IPR007428">
    <property type="entry name" value="MlaA"/>
</dbReference>
<keyword evidence="2" id="KW-0732">Signal</keyword>
<dbReference type="Proteomes" id="UP001314181">
    <property type="component" value="Unassembled WGS sequence"/>
</dbReference>
<evidence type="ECO:0000256" key="1">
    <source>
        <dbReference type="ARBA" id="ARBA00010634"/>
    </source>
</evidence>
<evidence type="ECO:0000256" key="2">
    <source>
        <dbReference type="ARBA" id="ARBA00022729"/>
    </source>
</evidence>
<gene>
    <name evidence="4" type="ORF">CAXC1_300016</name>
</gene>
<evidence type="ECO:0000256" key="3">
    <source>
        <dbReference type="SAM" id="Phobius"/>
    </source>
</evidence>
<dbReference type="RefSeq" id="WP_338364101.1">
    <property type="nucleotide sequence ID" value="NZ_CAWVOK010000023.1"/>
</dbReference>
<keyword evidence="5" id="KW-1185">Reference proteome</keyword>
<evidence type="ECO:0000313" key="5">
    <source>
        <dbReference type="Proteomes" id="UP001314181"/>
    </source>
</evidence>
<dbReference type="EMBL" id="CAWVOK010000023">
    <property type="protein sequence ID" value="CAK8163122.1"/>
    <property type="molecule type" value="Genomic_DNA"/>
</dbReference>
<sequence length="247" mass="28808">MQILIRKIVLLSVVLLIQIVCYAENKIVDDYSAYDDEYMEYLETDNKFKIKDSIESFNRNLYKVNRSFDAIIGIPIIKTYKYAIPSAIKLMLKSSINNFQEPSNAINFLIDGNLEMAFNSFWRLFINTTAGVFGIFDVATELGLPAKNKTFDEILYKFAKDDIYLYAPILGPSTIIGFIGLLFDFIVNPLSYFIPGYVYRSAFLLYIIQMKSDIFSFYENTEKHSIDPYISWRSYYTQYRINKVFVN</sequence>
<accession>A0ABP0EW85</accession>
<evidence type="ECO:0000313" key="4">
    <source>
        <dbReference type="EMBL" id="CAK8163122.1"/>
    </source>
</evidence>
<name>A0ABP0EW85_9RICK</name>
<keyword evidence="3" id="KW-0472">Membrane</keyword>
<reference evidence="4 5" key="1">
    <citation type="submission" date="2024-01" db="EMBL/GenBank/DDBJ databases">
        <authorList>
            <person name="Kunselman E."/>
        </authorList>
    </citation>
    <scope>NUCLEOTIDE SEQUENCE [LARGE SCALE GENOMIC DNA]</scope>
    <source>
        <strain evidence="4">2 abalone samples</strain>
    </source>
</reference>
<protein>
    <submittedName>
        <fullName evidence="4">Phospholipid-binding lipoprotein MlaA</fullName>
    </submittedName>
</protein>
<comment type="caution">
    <text evidence="4">The sequence shown here is derived from an EMBL/GenBank/DDBJ whole genome shotgun (WGS) entry which is preliminary data.</text>
</comment>
<keyword evidence="4" id="KW-0449">Lipoprotein</keyword>
<comment type="similarity">
    <text evidence="1">Belongs to the MlaA family.</text>
</comment>
<feature type="transmembrane region" description="Helical" evidence="3">
    <location>
        <begin position="189"/>
        <end position="208"/>
    </location>
</feature>
<keyword evidence="3" id="KW-0812">Transmembrane</keyword>
<dbReference type="Pfam" id="PF04333">
    <property type="entry name" value="MlaA"/>
    <property type="match status" value="1"/>
</dbReference>
<keyword evidence="3" id="KW-1133">Transmembrane helix</keyword>
<dbReference type="PANTHER" id="PTHR30035:SF3">
    <property type="entry name" value="INTERMEMBRANE PHOSPHOLIPID TRANSPORT SYSTEM LIPOPROTEIN MLAA"/>
    <property type="match status" value="1"/>
</dbReference>
<dbReference type="PRINTS" id="PR01805">
    <property type="entry name" value="VACJLIPOPROT"/>
</dbReference>